<keyword evidence="2 10" id="KW-0328">Glycosyltransferase</keyword>
<evidence type="ECO:0000256" key="10">
    <source>
        <dbReference type="RuleBase" id="RU367136"/>
    </source>
</evidence>
<keyword evidence="5" id="KW-0256">Endoplasmic reticulum</keyword>
<evidence type="ECO:0000256" key="5">
    <source>
        <dbReference type="ARBA" id="ARBA00022824"/>
    </source>
</evidence>
<keyword evidence="3 10" id="KW-0808">Transferase</keyword>
<dbReference type="PANTHER" id="PTHR45918:SF1">
    <property type="entry name" value="ALPHA-1,3_1,6-MANNOSYLTRANSFERASE ALG2"/>
    <property type="match status" value="1"/>
</dbReference>
<comment type="caution">
    <text evidence="13">The sequence shown here is derived from an EMBL/GenBank/DDBJ whole genome shotgun (WGS) entry which is preliminary data.</text>
</comment>
<dbReference type="FunFam" id="3.40.50.2000:FF:000210">
    <property type="entry name" value="Alpha-1,3/1,6-mannosyltransferase ALG2"/>
    <property type="match status" value="1"/>
</dbReference>
<evidence type="ECO:0000313" key="13">
    <source>
        <dbReference type="EMBL" id="KAK9503224.1"/>
    </source>
</evidence>
<organism evidence="13 14">
    <name type="scientific">Rhynocoris fuscipes</name>
    <dbReference type="NCBI Taxonomy" id="488301"/>
    <lineage>
        <taxon>Eukaryota</taxon>
        <taxon>Metazoa</taxon>
        <taxon>Ecdysozoa</taxon>
        <taxon>Arthropoda</taxon>
        <taxon>Hexapoda</taxon>
        <taxon>Insecta</taxon>
        <taxon>Pterygota</taxon>
        <taxon>Neoptera</taxon>
        <taxon>Paraneoptera</taxon>
        <taxon>Hemiptera</taxon>
        <taxon>Heteroptera</taxon>
        <taxon>Panheteroptera</taxon>
        <taxon>Cimicomorpha</taxon>
        <taxon>Reduviidae</taxon>
        <taxon>Harpactorinae</taxon>
        <taxon>Harpactorini</taxon>
        <taxon>Rhynocoris</taxon>
    </lineage>
</organism>
<dbReference type="Pfam" id="PF00534">
    <property type="entry name" value="Glycos_transf_1"/>
    <property type="match status" value="1"/>
</dbReference>
<dbReference type="GO" id="GO:0004378">
    <property type="term" value="F:GDP-Man:Man(1)GlcNAc(2)-PP-Dol alpha-1,3-mannosyltransferase activity"/>
    <property type="evidence" value="ECO:0007669"/>
    <property type="project" value="UniProtKB-UniRule"/>
</dbReference>
<evidence type="ECO:0000256" key="7">
    <source>
        <dbReference type="ARBA" id="ARBA00023136"/>
    </source>
</evidence>
<keyword evidence="14" id="KW-1185">Reference proteome</keyword>
<dbReference type="InterPro" id="IPR001296">
    <property type="entry name" value="Glyco_trans_1"/>
</dbReference>
<evidence type="ECO:0000256" key="9">
    <source>
        <dbReference type="ARBA" id="ARBA00045104"/>
    </source>
</evidence>
<keyword evidence="6 10" id="KW-1133">Transmembrane helix</keyword>
<dbReference type="InterPro" id="IPR027054">
    <property type="entry name" value="ALG2"/>
</dbReference>
<comment type="function">
    <text evidence="10">Mannosylates Man(2)GlcNAc(2)-dolichol diphosphate and Man(1)GlcNAc(2)-dolichol diphosphate to form Man(3)GlcNAc(2)-dolichol diphosphate.</text>
</comment>
<protein>
    <recommendedName>
        <fullName evidence="10">Alpha-1,3/1,6-mannosyltransferase ALG2</fullName>
        <ecNumber evidence="10">2.4.1.132</ecNumber>
        <ecNumber evidence="10">2.4.1.257</ecNumber>
    </recommendedName>
    <alternativeName>
        <fullName evidence="10">GDP-Man:Man(1)GlcNAc(2)-PP-Dol alpha-1,3-mannosyltransferase</fullName>
    </alternativeName>
</protein>
<dbReference type="GO" id="GO:0102704">
    <property type="term" value="F:GDP-Man:Man(2)GlcNAc(2)-PP-Dol alpha-1,6-mannosyltransferase activity"/>
    <property type="evidence" value="ECO:0007669"/>
    <property type="project" value="UniProtKB-UniRule"/>
</dbReference>
<evidence type="ECO:0000256" key="1">
    <source>
        <dbReference type="ARBA" id="ARBA00004922"/>
    </source>
</evidence>
<feature type="domain" description="Glycosyl transferase family 1" evidence="11">
    <location>
        <begin position="205"/>
        <end position="378"/>
    </location>
</feature>
<keyword evidence="7 10" id="KW-0472">Membrane</keyword>
<dbReference type="AlphaFoldDB" id="A0AAW1CX55"/>
<keyword evidence="4 10" id="KW-0812">Transmembrane</keyword>
<evidence type="ECO:0000259" key="11">
    <source>
        <dbReference type="Pfam" id="PF00534"/>
    </source>
</evidence>
<dbReference type="GO" id="GO:0005789">
    <property type="term" value="C:endoplasmic reticulum membrane"/>
    <property type="evidence" value="ECO:0007669"/>
    <property type="project" value="UniProtKB-SubCell"/>
</dbReference>
<sequence>MNSFLKKIIFLHPDLGVGGAERLVIDAATALEVKDYDVSFITSHYDSKHCFEETKNGAFKITVVGDWIPRSIFGRFYALLAYLKMLYCALYIVLFEKPDLVFCDLVSVCIPILHLSVKNVIFYCHYPDQLLSRREGILKSIYRYPLNWLEEKTTNCADKIYVNSEFTKEVYMRTFRTLSREPQVLYPSINTSSFDLVADSNEETILNVDKDKLVFLSINRYERKKHIELSINALKHLKETLPSDKFDQIVLVIAGGYDPRVKENIEYHSELGKLAESHGLQDRIHFFRSPSDVDKVKLLRRCNCLIYTPPNEHFGIVPLEAMYSKKPVIACNSGGPKETIVNAETGLLCDFTVESFANAMLKIVNDRELAGKMGEQGFSRFIEKFSYSAFSYQLYNDIESLLEHSDINTD</sequence>
<gene>
    <name evidence="13" type="ORF">O3M35_011842</name>
</gene>
<comment type="similarity">
    <text evidence="10">Belongs to the glycosyltransferase group 1 family.</text>
</comment>
<dbReference type="CDD" id="cd03805">
    <property type="entry name" value="GT4_ALG2-like"/>
    <property type="match status" value="1"/>
</dbReference>
<dbReference type="Gene3D" id="3.40.50.2000">
    <property type="entry name" value="Glycogen Phosphorylase B"/>
    <property type="match status" value="2"/>
</dbReference>
<comment type="pathway">
    <text evidence="1 10">Protein modification; protein glycosylation.</text>
</comment>
<dbReference type="Pfam" id="PF13439">
    <property type="entry name" value="Glyco_transf_4"/>
    <property type="match status" value="1"/>
</dbReference>
<evidence type="ECO:0000256" key="2">
    <source>
        <dbReference type="ARBA" id="ARBA00022676"/>
    </source>
</evidence>
<evidence type="ECO:0000256" key="6">
    <source>
        <dbReference type="ARBA" id="ARBA00022989"/>
    </source>
</evidence>
<comment type="catalytic activity">
    <reaction evidence="8 10">
        <text>a beta-D-Man-(1-&gt;4)-beta-D-GlcNAc-(1-&gt;4)-alpha-D-GlcNAc-diphospho-di-trans,poly-cis-dolichol + GDP-alpha-D-mannose = an alpha-D-Man-(1-&gt;3)-beta-D-Man-(1-&gt;4)-beta-D-GlcNAc-(1-&gt;4)-alpha-D-GlcNAc-diphospho-di-trans,poly-cis-dolichol + GDP + H(+)</text>
        <dbReference type="Rhea" id="RHEA:29515"/>
        <dbReference type="Rhea" id="RHEA-COMP:19511"/>
        <dbReference type="Rhea" id="RHEA-COMP:19513"/>
        <dbReference type="ChEBI" id="CHEBI:15378"/>
        <dbReference type="ChEBI" id="CHEBI:57527"/>
        <dbReference type="ChEBI" id="CHEBI:58189"/>
        <dbReference type="ChEBI" id="CHEBI:58472"/>
        <dbReference type="ChEBI" id="CHEBI:132510"/>
        <dbReference type="EC" id="2.4.1.132"/>
    </reaction>
    <physiologicalReaction direction="left-to-right" evidence="8 10">
        <dbReference type="Rhea" id="RHEA:29516"/>
    </physiologicalReaction>
</comment>
<evidence type="ECO:0000256" key="8">
    <source>
        <dbReference type="ARBA" id="ARBA00045103"/>
    </source>
</evidence>
<dbReference type="SUPFAM" id="SSF53756">
    <property type="entry name" value="UDP-Glycosyltransferase/glycogen phosphorylase"/>
    <property type="match status" value="1"/>
</dbReference>
<dbReference type="EC" id="2.4.1.257" evidence="10"/>
<evidence type="ECO:0000256" key="4">
    <source>
        <dbReference type="ARBA" id="ARBA00022692"/>
    </source>
</evidence>
<evidence type="ECO:0000313" key="14">
    <source>
        <dbReference type="Proteomes" id="UP001461498"/>
    </source>
</evidence>
<accession>A0AAW1CX55</accession>
<evidence type="ECO:0000259" key="12">
    <source>
        <dbReference type="Pfam" id="PF13439"/>
    </source>
</evidence>
<comment type="catalytic activity">
    <reaction evidence="9 10">
        <text>an alpha-D-Man-(1-&gt;3)-beta-D-Man-(1-&gt;4)-beta-D-GlcNAc-(1-&gt;4)-alpha-D-GlcNAc-diphospho-di-trans,poly-cis-dolichol + GDP-alpha-D-mannose = an alpha-D-Man-(1-&gt;3)-[alpha-D-Man-(1-&gt;6)]-beta-D-Man-(1-&gt;4)-beta-D-GlcNAc-(1-&gt;4)-alpha-D-GlcNAc-diphospho-di-trans,poly-cis-dolichol + GDP + H(+)</text>
        <dbReference type="Rhea" id="RHEA:29519"/>
        <dbReference type="Rhea" id="RHEA-COMP:19513"/>
        <dbReference type="Rhea" id="RHEA-COMP:19515"/>
        <dbReference type="ChEBI" id="CHEBI:15378"/>
        <dbReference type="ChEBI" id="CHEBI:57527"/>
        <dbReference type="ChEBI" id="CHEBI:58189"/>
        <dbReference type="ChEBI" id="CHEBI:132510"/>
        <dbReference type="ChEBI" id="CHEBI:132511"/>
        <dbReference type="EC" id="2.4.1.257"/>
    </reaction>
    <physiologicalReaction direction="left-to-right" evidence="9 10">
        <dbReference type="Rhea" id="RHEA:29520"/>
    </physiologicalReaction>
</comment>
<proteinExistence type="inferred from homology"/>
<feature type="domain" description="Glycosyltransferase subfamily 4-like N-terminal" evidence="12">
    <location>
        <begin position="17"/>
        <end position="192"/>
    </location>
</feature>
<feature type="transmembrane region" description="Helical" evidence="10">
    <location>
        <begin position="76"/>
        <end position="95"/>
    </location>
</feature>
<dbReference type="EC" id="2.4.1.132" evidence="10"/>
<comment type="subcellular location">
    <subcellularLocation>
        <location evidence="10">Endoplasmic reticulum membrane</location>
        <topology evidence="10">Single-pass membrane protein</topology>
    </subcellularLocation>
</comment>
<evidence type="ECO:0000256" key="3">
    <source>
        <dbReference type="ARBA" id="ARBA00022679"/>
    </source>
</evidence>
<dbReference type="PANTHER" id="PTHR45918">
    <property type="entry name" value="ALPHA-1,3/1,6-MANNOSYLTRANSFERASE ALG2"/>
    <property type="match status" value="1"/>
</dbReference>
<dbReference type="InterPro" id="IPR028098">
    <property type="entry name" value="Glyco_trans_4-like_N"/>
</dbReference>
<name>A0AAW1CX55_9HEMI</name>
<dbReference type="EMBL" id="JAPXFL010000008">
    <property type="protein sequence ID" value="KAK9503224.1"/>
    <property type="molecule type" value="Genomic_DNA"/>
</dbReference>
<reference evidence="13 14" key="1">
    <citation type="submission" date="2022-12" db="EMBL/GenBank/DDBJ databases">
        <title>Chromosome-level genome assembly of true bugs.</title>
        <authorList>
            <person name="Ma L."/>
            <person name="Li H."/>
        </authorList>
    </citation>
    <scope>NUCLEOTIDE SEQUENCE [LARGE SCALE GENOMIC DNA]</scope>
    <source>
        <strain evidence="13">Lab_2022b</strain>
    </source>
</reference>
<dbReference type="Proteomes" id="UP001461498">
    <property type="component" value="Unassembled WGS sequence"/>
</dbReference>